<dbReference type="GO" id="GO:0000270">
    <property type="term" value="P:peptidoglycan metabolic process"/>
    <property type="evidence" value="ECO:0007669"/>
    <property type="project" value="TreeGrafter"/>
</dbReference>
<feature type="transmembrane region" description="Helical" evidence="1">
    <location>
        <begin position="66"/>
        <end position="86"/>
    </location>
</feature>
<keyword evidence="1" id="KW-0812">Transmembrane</keyword>
<dbReference type="Proteomes" id="UP000293589">
    <property type="component" value="Chromosome"/>
</dbReference>
<gene>
    <name evidence="3" type="ORF">ESN35_04505</name>
</gene>
<dbReference type="InterPro" id="IPR003848">
    <property type="entry name" value="DUF218"/>
</dbReference>
<evidence type="ECO:0000313" key="3">
    <source>
        <dbReference type="EMBL" id="QAY32760.1"/>
    </source>
</evidence>
<dbReference type="CDD" id="cd06259">
    <property type="entry name" value="YdcF-like"/>
    <property type="match status" value="1"/>
</dbReference>
<feature type="domain" description="DUF218" evidence="2">
    <location>
        <begin position="98"/>
        <end position="237"/>
    </location>
</feature>
<keyword evidence="1" id="KW-0472">Membrane</keyword>
<dbReference type="AlphaFoldDB" id="A0A4P6DVM3"/>
<feature type="transmembrane region" description="Helical" evidence="1">
    <location>
        <begin position="34"/>
        <end position="54"/>
    </location>
</feature>
<dbReference type="STRING" id="78344.BIGA_0473"/>
<evidence type="ECO:0000256" key="1">
    <source>
        <dbReference type="SAM" id="Phobius"/>
    </source>
</evidence>
<dbReference type="PANTHER" id="PTHR30336:SF4">
    <property type="entry name" value="ENVELOPE BIOGENESIS FACTOR ELYC"/>
    <property type="match status" value="1"/>
</dbReference>
<sequence length="251" mass="27367">MRGGVMGVFLLVVGIICIVYGATIMLTWSGTAFFLVWYVLGVICGGTGALALALPDSTVVRGIRTAVCCLTICGIAVISIMSAVIMREAYRTPPRDLDYLIVLGAQVRPSGNPSEVLRYRLVAARDYLDENPRTRVVVSGGQGPNEPCPEGEAMARWLERAGVDAERIIVESASKTTVENLQNSRALIDDDDARIGIVTNNFHLFRAMRMAERLDIKHVWGIPAHSRPWYLPNNLLRECLALVKAAIGGTI</sequence>
<feature type="transmembrane region" description="Helical" evidence="1">
    <location>
        <begin position="7"/>
        <end position="28"/>
    </location>
</feature>
<evidence type="ECO:0000259" key="2">
    <source>
        <dbReference type="Pfam" id="PF02698"/>
    </source>
</evidence>
<protein>
    <submittedName>
        <fullName evidence="3">YdcF family protein</fullName>
    </submittedName>
</protein>
<dbReference type="InterPro" id="IPR014729">
    <property type="entry name" value="Rossmann-like_a/b/a_fold"/>
</dbReference>
<dbReference type="EMBL" id="CP035464">
    <property type="protein sequence ID" value="QAY32760.1"/>
    <property type="molecule type" value="Genomic_DNA"/>
</dbReference>
<evidence type="ECO:0000313" key="4">
    <source>
        <dbReference type="Proteomes" id="UP000293589"/>
    </source>
</evidence>
<dbReference type="KEGG" id="bgx:ESN35_04505"/>
<dbReference type="InterPro" id="IPR051599">
    <property type="entry name" value="Cell_Envelope_Assoc"/>
</dbReference>
<dbReference type="GO" id="GO:0005886">
    <property type="term" value="C:plasma membrane"/>
    <property type="evidence" value="ECO:0007669"/>
    <property type="project" value="TreeGrafter"/>
</dbReference>
<name>A0A4P6DVM3_9BIFI</name>
<dbReference type="Gene3D" id="3.40.50.620">
    <property type="entry name" value="HUPs"/>
    <property type="match status" value="1"/>
</dbReference>
<keyword evidence="1" id="KW-1133">Transmembrane helix</keyword>
<dbReference type="PANTHER" id="PTHR30336">
    <property type="entry name" value="INNER MEMBRANE PROTEIN, PROBABLE PERMEASE"/>
    <property type="match status" value="1"/>
</dbReference>
<dbReference type="GO" id="GO:0043164">
    <property type="term" value="P:Gram-negative-bacterium-type cell wall biogenesis"/>
    <property type="evidence" value="ECO:0007669"/>
    <property type="project" value="TreeGrafter"/>
</dbReference>
<accession>A0A4P6DVM3</accession>
<dbReference type="Pfam" id="PF02698">
    <property type="entry name" value="DUF218"/>
    <property type="match status" value="1"/>
</dbReference>
<reference evidence="3 4" key="1">
    <citation type="submission" date="2019-01" db="EMBL/GenBank/DDBJ databases">
        <title>Complete genome sequence of Bifidobacterium gallinarum CACC 514.</title>
        <authorList>
            <person name="Jung M."/>
        </authorList>
    </citation>
    <scope>NUCLEOTIDE SEQUENCE [LARGE SCALE GENOMIC DNA]</scope>
    <source>
        <strain evidence="3 4">CACC 514</strain>
    </source>
</reference>
<proteinExistence type="predicted"/>
<organism evidence="3 4">
    <name type="scientific">Bifidobacterium pullorum subsp. gallinarum</name>
    <dbReference type="NCBI Taxonomy" id="78344"/>
    <lineage>
        <taxon>Bacteria</taxon>
        <taxon>Bacillati</taxon>
        <taxon>Actinomycetota</taxon>
        <taxon>Actinomycetes</taxon>
        <taxon>Bifidobacteriales</taxon>
        <taxon>Bifidobacteriaceae</taxon>
        <taxon>Bifidobacterium</taxon>
    </lineage>
</organism>